<evidence type="ECO:0000256" key="7">
    <source>
        <dbReference type="ARBA" id="ARBA00023029"/>
    </source>
</evidence>
<feature type="site" description="Interaction with DNA" evidence="10">
    <location>
        <position position="242"/>
    </location>
</feature>
<dbReference type="HAMAP" id="MF_00952">
    <property type="entry name" value="Topoisom_1_prok"/>
    <property type="match status" value="1"/>
</dbReference>
<dbReference type="InterPro" id="IPR013826">
    <property type="entry name" value="Topo_IA_cen_sub3"/>
</dbReference>
<dbReference type="InterPro" id="IPR005733">
    <property type="entry name" value="TopoI_bac-type"/>
</dbReference>
<evidence type="ECO:0000256" key="1">
    <source>
        <dbReference type="ARBA" id="ARBA00000213"/>
    </source>
</evidence>
<keyword evidence="5" id="KW-0862">Zinc</keyword>
<evidence type="ECO:0000256" key="11">
    <source>
        <dbReference type="SAM" id="MobiDB-lite"/>
    </source>
</evidence>
<dbReference type="CDD" id="cd03363">
    <property type="entry name" value="TOPRIM_TopoIA_TopoI"/>
    <property type="match status" value="1"/>
</dbReference>
<dbReference type="InterPro" id="IPR034149">
    <property type="entry name" value="TOPRIM_TopoI"/>
</dbReference>
<feature type="site" description="Interaction with DNA" evidence="10">
    <location>
        <position position="234"/>
    </location>
</feature>
<dbReference type="Pfam" id="PF01131">
    <property type="entry name" value="Topoisom_bac"/>
    <property type="match status" value="2"/>
</dbReference>
<dbReference type="PANTHER" id="PTHR42785:SF1">
    <property type="entry name" value="DNA TOPOISOMERASE"/>
    <property type="match status" value="1"/>
</dbReference>
<keyword evidence="7 10" id="KW-0799">Topoisomerase</keyword>
<dbReference type="GO" id="GO:0003677">
    <property type="term" value="F:DNA binding"/>
    <property type="evidence" value="ECO:0007669"/>
    <property type="project" value="UniProtKB-KW"/>
</dbReference>
<keyword evidence="8 10" id="KW-0238">DNA-binding</keyword>
<dbReference type="InterPro" id="IPR023405">
    <property type="entry name" value="Topo_IA_core_domain"/>
</dbReference>
<dbReference type="InterPro" id="IPR000380">
    <property type="entry name" value="Topo_IA"/>
</dbReference>
<dbReference type="Gene3D" id="3.30.65.10">
    <property type="entry name" value="Bacterial Topoisomerase I, domain 1"/>
    <property type="match status" value="4"/>
</dbReference>
<dbReference type="SUPFAM" id="SSF57783">
    <property type="entry name" value="Zinc beta-ribbon"/>
    <property type="match status" value="4"/>
</dbReference>
<dbReference type="InterPro" id="IPR003602">
    <property type="entry name" value="Topo_IA_DNA-bd_dom"/>
</dbReference>
<dbReference type="PANTHER" id="PTHR42785">
    <property type="entry name" value="DNA TOPOISOMERASE, TYPE IA, CORE"/>
    <property type="match status" value="1"/>
</dbReference>
<dbReference type="CDD" id="cd00186">
    <property type="entry name" value="TOP1Ac"/>
    <property type="match status" value="1"/>
</dbReference>
<reference evidence="14" key="1">
    <citation type="submission" date="2019-04" db="EMBL/GenBank/DDBJ databases">
        <authorList>
            <consortium name="Science for Life Laboratories"/>
        </authorList>
    </citation>
    <scope>NUCLEOTIDE SEQUENCE</scope>
    <source>
        <strain evidence="14">MBLW1</strain>
    </source>
</reference>
<keyword evidence="6" id="KW-0460">Magnesium</keyword>
<dbReference type="SUPFAM" id="SSF56712">
    <property type="entry name" value="Prokaryotic type I DNA topoisomerase"/>
    <property type="match status" value="1"/>
</dbReference>
<comment type="similarity">
    <text evidence="2 10">Belongs to the type IA topoisomerase family.</text>
</comment>
<dbReference type="NCBIfam" id="TIGR01051">
    <property type="entry name" value="topA_bact"/>
    <property type="match status" value="1"/>
</dbReference>
<dbReference type="Pfam" id="PF01396">
    <property type="entry name" value="Zn_ribbon_Top1"/>
    <property type="match status" value="5"/>
</dbReference>
<gene>
    <name evidence="10" type="primary">topA</name>
    <name evidence="14" type="ORF">GMBLW1_43260</name>
</gene>
<evidence type="ECO:0000256" key="5">
    <source>
        <dbReference type="ARBA" id="ARBA00022833"/>
    </source>
</evidence>
<dbReference type="Proteomes" id="UP000464378">
    <property type="component" value="Chromosome"/>
</dbReference>
<dbReference type="InterPro" id="IPR028612">
    <property type="entry name" value="Topoisom_1_IA"/>
</dbReference>
<dbReference type="PROSITE" id="PS52039">
    <property type="entry name" value="TOPO_IA_2"/>
    <property type="match status" value="1"/>
</dbReference>
<feature type="active site" description="O-(5'-phospho-DNA)-tyrosine intermediate" evidence="10">
    <location>
        <position position="458"/>
    </location>
</feature>
<evidence type="ECO:0000313" key="15">
    <source>
        <dbReference type="Proteomes" id="UP000464378"/>
    </source>
</evidence>
<feature type="region of interest" description="Interaction with DNA" evidence="10">
    <location>
        <begin position="257"/>
        <end position="262"/>
    </location>
</feature>
<dbReference type="InterPro" id="IPR003601">
    <property type="entry name" value="Topo_IA_2"/>
</dbReference>
<dbReference type="PROSITE" id="PS50880">
    <property type="entry name" value="TOPRIM"/>
    <property type="match status" value="1"/>
</dbReference>
<feature type="compositionally biased region" description="Acidic residues" evidence="11">
    <location>
        <begin position="328"/>
        <end position="342"/>
    </location>
</feature>
<dbReference type="InterPro" id="IPR013498">
    <property type="entry name" value="Topo_IA_Znf"/>
</dbReference>
<name>A0A6C2YU39_9BACT</name>
<evidence type="ECO:0000259" key="12">
    <source>
        <dbReference type="PROSITE" id="PS50880"/>
    </source>
</evidence>
<protein>
    <recommendedName>
        <fullName evidence="10">DNA topoisomerase 1</fullName>
        <ecNumber evidence="10">5.6.2.1</ecNumber>
    </recommendedName>
    <alternativeName>
        <fullName evidence="10">DNA topoisomerase I</fullName>
    </alternativeName>
</protein>
<proteinExistence type="inferred from homology"/>
<dbReference type="InterPro" id="IPR013824">
    <property type="entry name" value="Topo_IA_cen_sub1"/>
</dbReference>
<comment type="function">
    <text evidence="10">Releases the supercoiling and torsional tension of DNA, which is introduced during the DNA replication and transcription, by transiently cleaving and rejoining one strand of the DNA duplex. Introduces a single-strand break via transesterification at a target site in duplex DNA. The scissile phosphodiester is attacked by the catalytic tyrosine of the enzyme, resulting in the formation of a DNA-(5'-phosphotyrosyl)-enzyme intermediate and the expulsion of a 3'-OH DNA strand. The free DNA strand then undergoes passage around the unbroken strand, thus removing DNA supercoils. Finally, in the religation step, the DNA 3'-OH attacks the covalent intermediate to expel the active-site tyrosine and restore the DNA phosphodiester backbone.</text>
</comment>
<feature type="region of interest" description="Disordered" evidence="11">
    <location>
        <begin position="986"/>
        <end position="1005"/>
    </location>
</feature>
<dbReference type="Pfam" id="PF01751">
    <property type="entry name" value="Toprim"/>
    <property type="match status" value="1"/>
</dbReference>
<feature type="site" description="Interaction with DNA" evidence="10">
    <location>
        <position position="646"/>
    </location>
</feature>
<feature type="region of interest" description="Disordered" evidence="11">
    <location>
        <begin position="1"/>
        <end position="67"/>
    </location>
</feature>
<dbReference type="Gene3D" id="1.10.290.10">
    <property type="entry name" value="Topoisomerase I, domain 4"/>
    <property type="match status" value="1"/>
</dbReference>
<comment type="subunit">
    <text evidence="10">Monomer.</text>
</comment>
<feature type="site" description="Interaction with DNA" evidence="10">
    <location>
        <position position="101"/>
    </location>
</feature>
<sequence>MPTRKKSETSADQPQATPKSPSSGGRGRAKSASKPVPETGLEQATPKRRTKSAASEEVAPQESKRAGGRSFDLVIVESPAKAKTINKYLGPNFLVLASYGHVRDLPGKGKLRGEEVTGVRISDGWLPRYVVQDKADLAAASGSRGGKGGNRKSPREILDEIGREAARANRVFLASDPDREGEAIAWHIADELKLDPSRTYRIRFNEITKAAVQQALQSPTQIDMDRVKAQEARRVLDRVVGYPLSDLLGAKVTRGLSAGRVQSVAVRLVVEREREIEAFTTEEYWRLTALLAPQGLVAGYTPDLTKSKILARKKAPKDTKNAATEKDADAEEVVETDTGESTDGEKTTPKPESSGLPKPPKGSFFAELSKWNGQEFAAKNEADIDAVMASLQNVAWTITKLEQKDRQEKAPAPFTTSTLQQQANIRLRMSASSTMQAAQKLYEGVDLGSEGSIALITYMRTDSTRISDDALKSVRSHIQSTYGDAYLPGKANIFASGKSAQEAHEAIRPTDLSYTPQRVQPFLKPEQYRLYKLIYDRFVACQMAPAVFAVTNVEVTAGAGLFKAQGKIEKFDGYRRVMPSVSKQDDTTLPSLVEKQLLDRLDLFGTQHFTQPPPRYNEASLVRTLEKEGIGRPSTYASIISVIQTRGYVEQKDRKFFATSVGKVVTDLLVGSFPKIMDLKFTSKMEDELDQIETAQSQYEQVLSGFWQPFSESLTAAKSSMPAAKGRETGEQCPKCGRPLIELFSKKTGNSFVGCSGYREKENPCKYIKPGEGEEERLEPTLTEHLCPKCGKAMIQRDSKKGPFLSCSGYPECKTTMNFGPDGQPVVSAVETEYRCDKCGSPMVLRAYRGKQFLGCSGYPKCRNAMDVDADGKPIRPKNTGIACEKCNSPMIIKNGPRGPFLSCSAYPKCRNAKNLTAEMKEQLKDLLPPAPAKPPEPPPVEITETCPECDAPMKVRMGRGGPFLGCTKYPKCRGTREATPELKEKLAAAAAANKPESAGDAPPA</sequence>
<evidence type="ECO:0000256" key="6">
    <source>
        <dbReference type="ARBA" id="ARBA00022842"/>
    </source>
</evidence>
<feature type="compositionally biased region" description="Basic and acidic residues" evidence="11">
    <location>
        <begin position="316"/>
        <end position="327"/>
    </location>
</feature>
<feature type="region of interest" description="Disordered" evidence="11">
    <location>
        <begin position="312"/>
        <end position="363"/>
    </location>
</feature>
<dbReference type="EMBL" id="LR586016">
    <property type="protein sequence ID" value="VIP04867.1"/>
    <property type="molecule type" value="Genomic_DNA"/>
</dbReference>
<dbReference type="AlphaFoldDB" id="A0A6C2YU39"/>
<dbReference type="Gene3D" id="2.70.20.10">
    <property type="entry name" value="Topoisomerase I, domain 3"/>
    <property type="match status" value="1"/>
</dbReference>
<feature type="domain" description="Toprim" evidence="12">
    <location>
        <begin position="71"/>
        <end position="207"/>
    </location>
</feature>
<keyword evidence="9 10" id="KW-0413">Isomerase</keyword>
<evidence type="ECO:0000256" key="10">
    <source>
        <dbReference type="HAMAP-Rule" id="MF_00952"/>
    </source>
</evidence>
<comment type="caution">
    <text evidence="10">Lacks conserved residue(s) required for the propagation of feature annotation.</text>
</comment>
<dbReference type="Gene3D" id="1.10.460.10">
    <property type="entry name" value="Topoisomerase I, domain 2"/>
    <property type="match status" value="2"/>
</dbReference>
<feature type="site" description="Interaction with DNA" evidence="10">
    <location>
        <position position="233"/>
    </location>
</feature>
<dbReference type="GO" id="GO:0008270">
    <property type="term" value="F:zinc ion binding"/>
    <property type="evidence" value="ECO:0007669"/>
    <property type="project" value="UniProtKB-KW"/>
</dbReference>
<dbReference type="InParanoid" id="A0A6C2YU39"/>
<dbReference type="InterPro" id="IPR023406">
    <property type="entry name" value="Topo_IA_AS"/>
</dbReference>
<feature type="domain" description="Topo IA-type catalytic" evidence="13">
    <location>
        <begin position="223"/>
        <end position="714"/>
    </location>
</feature>
<dbReference type="InterPro" id="IPR006171">
    <property type="entry name" value="TOPRIM_dom"/>
</dbReference>
<evidence type="ECO:0000256" key="2">
    <source>
        <dbReference type="ARBA" id="ARBA00009446"/>
    </source>
</evidence>
<organism evidence="14">
    <name type="scientific">Tuwongella immobilis</name>
    <dbReference type="NCBI Taxonomy" id="692036"/>
    <lineage>
        <taxon>Bacteria</taxon>
        <taxon>Pseudomonadati</taxon>
        <taxon>Planctomycetota</taxon>
        <taxon>Planctomycetia</taxon>
        <taxon>Gemmatales</taxon>
        <taxon>Gemmataceae</taxon>
        <taxon>Tuwongella</taxon>
    </lineage>
</organism>
<dbReference type="EC" id="5.6.2.1" evidence="10"/>
<dbReference type="FunCoup" id="A0A6C2YU39">
    <property type="interactions" value="490"/>
</dbReference>
<dbReference type="Gene3D" id="3.40.50.140">
    <property type="match status" value="1"/>
</dbReference>
<dbReference type="InterPro" id="IPR013497">
    <property type="entry name" value="Topo_IA_cen"/>
</dbReference>
<dbReference type="SMART" id="SM00436">
    <property type="entry name" value="TOP1Bc"/>
    <property type="match status" value="1"/>
</dbReference>
<dbReference type="GO" id="GO:0006265">
    <property type="term" value="P:DNA topological change"/>
    <property type="evidence" value="ECO:0007669"/>
    <property type="project" value="UniProtKB-UniRule"/>
</dbReference>
<accession>A0A6C2YU39</accession>
<dbReference type="GO" id="GO:0003917">
    <property type="term" value="F:DNA topoisomerase type I (single strand cut, ATP-independent) activity"/>
    <property type="evidence" value="ECO:0007669"/>
    <property type="project" value="UniProtKB-UniRule"/>
</dbReference>
<dbReference type="GO" id="GO:0005694">
    <property type="term" value="C:chromosome"/>
    <property type="evidence" value="ECO:0007669"/>
    <property type="project" value="InterPro"/>
</dbReference>
<evidence type="ECO:0000259" key="13">
    <source>
        <dbReference type="PROSITE" id="PS52039"/>
    </source>
</evidence>
<dbReference type="EMBL" id="LR593887">
    <property type="protein sequence ID" value="VTS07093.1"/>
    <property type="molecule type" value="Genomic_DNA"/>
</dbReference>
<evidence type="ECO:0000256" key="9">
    <source>
        <dbReference type="ARBA" id="ARBA00023235"/>
    </source>
</evidence>
<dbReference type="PROSITE" id="PS00396">
    <property type="entry name" value="TOPO_IA_1"/>
    <property type="match status" value="1"/>
</dbReference>
<comment type="catalytic activity">
    <reaction evidence="1 10">
        <text>ATP-independent breakage of single-stranded DNA, followed by passage and rejoining.</text>
        <dbReference type="EC" id="5.6.2.1"/>
    </reaction>
</comment>
<dbReference type="RefSeq" id="WP_162659891.1">
    <property type="nucleotide sequence ID" value="NZ_LR593887.1"/>
</dbReference>
<evidence type="ECO:0000313" key="14">
    <source>
        <dbReference type="EMBL" id="VIP04867.1"/>
    </source>
</evidence>
<dbReference type="InterPro" id="IPR013825">
    <property type="entry name" value="Topo_IA_cen_sub2"/>
</dbReference>
<evidence type="ECO:0000256" key="3">
    <source>
        <dbReference type="ARBA" id="ARBA00022723"/>
    </source>
</evidence>
<dbReference type="SMART" id="SM00437">
    <property type="entry name" value="TOP1Ac"/>
    <property type="match status" value="1"/>
</dbReference>
<keyword evidence="3" id="KW-0479">Metal-binding</keyword>
<dbReference type="KEGG" id="tim:GMBLW1_43260"/>
<keyword evidence="15" id="KW-1185">Reference proteome</keyword>
<feature type="site" description="Interaction with DNA" evidence="10">
    <location>
        <position position="237"/>
    </location>
</feature>
<evidence type="ECO:0000256" key="4">
    <source>
        <dbReference type="ARBA" id="ARBA00022771"/>
    </source>
</evidence>
<keyword evidence="4" id="KW-0863">Zinc-finger</keyword>
<evidence type="ECO:0000256" key="8">
    <source>
        <dbReference type="ARBA" id="ARBA00023125"/>
    </source>
</evidence>
<dbReference type="PRINTS" id="PR00417">
    <property type="entry name" value="PRTPISMRASEI"/>
</dbReference>
<feature type="site" description="Interaction with DNA" evidence="10">
    <location>
        <position position="460"/>
    </location>
</feature>
<dbReference type="SMART" id="SM00493">
    <property type="entry name" value="TOPRIM"/>
    <property type="match status" value="1"/>
</dbReference>